<protein>
    <submittedName>
        <fullName evidence="2">Peroxin-14</fullName>
    </submittedName>
</protein>
<proteinExistence type="predicted"/>
<accession>A0AC35UCJ5</accession>
<name>A0AC35UCJ5_9BILA</name>
<evidence type="ECO:0000313" key="2">
    <source>
        <dbReference type="WBParaSite" id="RSKR_0000940900.1"/>
    </source>
</evidence>
<dbReference type="WBParaSite" id="RSKR_0000940900.1">
    <property type="protein sequence ID" value="RSKR_0000940900.1"/>
    <property type="gene ID" value="RSKR_0000940900"/>
</dbReference>
<evidence type="ECO:0000313" key="1">
    <source>
        <dbReference type="Proteomes" id="UP000095286"/>
    </source>
</evidence>
<sequence length="110" mass="12592">MLHHSSIIDRIYSPVDSMTAMEDIKQLGEKLAKLKLFFEQEEPLNLKDKDVYNFRDLNLPKKSSAQKLLESRGFISEQDICYGIYVPNNPTIKKSSKVVENNTILSQAVC</sequence>
<reference evidence="2" key="1">
    <citation type="submission" date="2016-11" db="UniProtKB">
        <authorList>
            <consortium name="WormBaseParasite"/>
        </authorList>
    </citation>
    <scope>IDENTIFICATION</scope>
    <source>
        <strain evidence="2">KR3021</strain>
    </source>
</reference>
<dbReference type="Proteomes" id="UP000095286">
    <property type="component" value="Unplaced"/>
</dbReference>
<organism evidence="1 2">
    <name type="scientific">Rhabditophanes sp. KR3021</name>
    <dbReference type="NCBI Taxonomy" id="114890"/>
    <lineage>
        <taxon>Eukaryota</taxon>
        <taxon>Metazoa</taxon>
        <taxon>Ecdysozoa</taxon>
        <taxon>Nematoda</taxon>
        <taxon>Chromadorea</taxon>
        <taxon>Rhabditida</taxon>
        <taxon>Tylenchina</taxon>
        <taxon>Panagrolaimomorpha</taxon>
        <taxon>Strongyloidoidea</taxon>
        <taxon>Alloionematidae</taxon>
        <taxon>Rhabditophanes</taxon>
    </lineage>
</organism>